<reference evidence="10 11" key="1">
    <citation type="journal article" date="2015" name="Nature">
        <title>rRNA introns, odd ribosomes, and small enigmatic genomes across a large radiation of phyla.</title>
        <authorList>
            <person name="Brown C.T."/>
            <person name="Hug L.A."/>
            <person name="Thomas B.C."/>
            <person name="Sharon I."/>
            <person name="Castelle C.J."/>
            <person name="Singh A."/>
            <person name="Wilkins M.J."/>
            <person name="Williams K.H."/>
            <person name="Banfield J.F."/>
        </authorList>
    </citation>
    <scope>NUCLEOTIDE SEQUENCE [LARGE SCALE GENOMIC DNA]</scope>
</reference>
<keyword evidence="7 9" id="KW-0811">Translocation</keyword>
<dbReference type="Proteomes" id="UP000033865">
    <property type="component" value="Unassembled WGS sequence"/>
</dbReference>
<dbReference type="InterPro" id="IPR038379">
    <property type="entry name" value="SecE_sf"/>
</dbReference>
<evidence type="ECO:0000256" key="1">
    <source>
        <dbReference type="ARBA" id="ARBA00004370"/>
    </source>
</evidence>
<evidence type="ECO:0000256" key="6">
    <source>
        <dbReference type="ARBA" id="ARBA00022989"/>
    </source>
</evidence>
<comment type="caution">
    <text evidence="10">The sequence shown here is derived from an EMBL/GenBank/DDBJ whole genome shotgun (WGS) entry which is preliminary data.</text>
</comment>
<dbReference type="EMBL" id="LCRN01000024">
    <property type="protein sequence ID" value="KKW36468.1"/>
    <property type="molecule type" value="Genomic_DNA"/>
</dbReference>
<dbReference type="GO" id="GO:0065002">
    <property type="term" value="P:intracellular protein transmembrane transport"/>
    <property type="evidence" value="ECO:0007669"/>
    <property type="project" value="UniProtKB-UniRule"/>
</dbReference>
<keyword evidence="2 9" id="KW-0813">Transport</keyword>
<evidence type="ECO:0000256" key="3">
    <source>
        <dbReference type="ARBA" id="ARBA00022475"/>
    </source>
</evidence>
<dbReference type="GO" id="GO:0005886">
    <property type="term" value="C:plasma membrane"/>
    <property type="evidence" value="ECO:0007669"/>
    <property type="project" value="UniProtKB-SubCell"/>
</dbReference>
<dbReference type="InterPro" id="IPR005807">
    <property type="entry name" value="SecE_bac"/>
</dbReference>
<comment type="subunit">
    <text evidence="9">Component of the Sec protein translocase complex. Heterotrimer consisting of SecY, SecE and SecG subunits. The heterotrimers can form oligomers, although 1 heterotrimer is thought to be able to translocate proteins. Interacts with the ribosome. Interacts with SecDF, and other proteins may be involved. Interacts with SecA.</text>
</comment>
<evidence type="ECO:0000256" key="7">
    <source>
        <dbReference type="ARBA" id="ARBA00023010"/>
    </source>
</evidence>
<evidence type="ECO:0000256" key="8">
    <source>
        <dbReference type="ARBA" id="ARBA00023136"/>
    </source>
</evidence>
<keyword evidence="8 9" id="KW-0472">Membrane</keyword>
<keyword evidence="3 9" id="KW-1003">Cell membrane</keyword>
<dbReference type="HAMAP" id="MF_00422">
    <property type="entry name" value="SecE"/>
    <property type="match status" value="1"/>
</dbReference>
<dbReference type="PANTHER" id="PTHR33910">
    <property type="entry name" value="PROTEIN TRANSLOCASE SUBUNIT SECE"/>
    <property type="match status" value="1"/>
</dbReference>
<protein>
    <recommendedName>
        <fullName evidence="9">Protein translocase subunit SecE</fullName>
    </recommendedName>
</protein>
<dbReference type="GO" id="GO:0006605">
    <property type="term" value="P:protein targeting"/>
    <property type="evidence" value="ECO:0007669"/>
    <property type="project" value="UniProtKB-UniRule"/>
</dbReference>
<evidence type="ECO:0000256" key="2">
    <source>
        <dbReference type="ARBA" id="ARBA00022448"/>
    </source>
</evidence>
<dbReference type="AlphaFoldDB" id="A0A0G1XZ56"/>
<accession>A0A0G1XZ56</accession>
<name>A0A0G1XZ56_9BACT</name>
<dbReference type="Gene3D" id="1.20.5.1030">
    <property type="entry name" value="Preprotein translocase secy subunit"/>
    <property type="match status" value="1"/>
</dbReference>
<sequence length="67" mass="7565">MHIANNALFRYLRESKEELGKVTWPTRHETNKYALIVVLISVGIGVFFFLLDIAFNQGLSALINLAS</sequence>
<evidence type="ECO:0000256" key="4">
    <source>
        <dbReference type="ARBA" id="ARBA00022692"/>
    </source>
</evidence>
<dbReference type="GO" id="GO:0008320">
    <property type="term" value="F:protein transmembrane transporter activity"/>
    <property type="evidence" value="ECO:0007669"/>
    <property type="project" value="UniProtKB-UniRule"/>
</dbReference>
<comment type="function">
    <text evidence="9">Essential subunit of the Sec protein translocation channel SecYEG. Clamps together the 2 halves of SecY. May contact the channel plug during translocation.</text>
</comment>
<dbReference type="Pfam" id="PF00584">
    <property type="entry name" value="SecE"/>
    <property type="match status" value="1"/>
</dbReference>
<dbReference type="GO" id="GO:0043952">
    <property type="term" value="P:protein transport by the Sec complex"/>
    <property type="evidence" value="ECO:0007669"/>
    <property type="project" value="UniProtKB-UniRule"/>
</dbReference>
<organism evidence="10 11">
    <name type="scientific">Candidatus Uhrbacteria bacterium GW2011_GWC2_53_7</name>
    <dbReference type="NCBI Taxonomy" id="1618986"/>
    <lineage>
        <taxon>Bacteria</taxon>
        <taxon>Candidatus Uhriibacteriota</taxon>
    </lineage>
</organism>
<gene>
    <name evidence="9" type="primary">secE</name>
    <name evidence="10" type="ORF">UY82_C0024G0017</name>
</gene>
<keyword evidence="6 9" id="KW-1133">Transmembrane helix</keyword>
<feature type="transmembrane region" description="Helical" evidence="9">
    <location>
        <begin position="33"/>
        <end position="55"/>
    </location>
</feature>
<dbReference type="GO" id="GO:0009306">
    <property type="term" value="P:protein secretion"/>
    <property type="evidence" value="ECO:0007669"/>
    <property type="project" value="UniProtKB-UniRule"/>
</dbReference>
<dbReference type="PANTHER" id="PTHR33910:SF1">
    <property type="entry name" value="PROTEIN TRANSLOCASE SUBUNIT SECE"/>
    <property type="match status" value="1"/>
</dbReference>
<dbReference type="InterPro" id="IPR001901">
    <property type="entry name" value="Translocase_SecE/Sec61-g"/>
</dbReference>
<dbReference type="NCBIfam" id="TIGR00964">
    <property type="entry name" value="secE_bact"/>
    <property type="match status" value="1"/>
</dbReference>
<keyword evidence="4 9" id="KW-0812">Transmembrane</keyword>
<dbReference type="PROSITE" id="PS01067">
    <property type="entry name" value="SECE_SEC61G"/>
    <property type="match status" value="1"/>
</dbReference>
<evidence type="ECO:0000256" key="5">
    <source>
        <dbReference type="ARBA" id="ARBA00022927"/>
    </source>
</evidence>
<evidence type="ECO:0000313" key="11">
    <source>
        <dbReference type="Proteomes" id="UP000033865"/>
    </source>
</evidence>
<evidence type="ECO:0000313" key="10">
    <source>
        <dbReference type="EMBL" id="KKW36468.1"/>
    </source>
</evidence>
<proteinExistence type="inferred from homology"/>
<comment type="subcellular location">
    <subcellularLocation>
        <location evidence="9">Cell membrane</location>
        <topology evidence="9">Single-pass membrane protein</topology>
    </subcellularLocation>
    <subcellularLocation>
        <location evidence="1">Membrane</location>
    </subcellularLocation>
</comment>
<evidence type="ECO:0000256" key="9">
    <source>
        <dbReference type="HAMAP-Rule" id="MF_00422"/>
    </source>
</evidence>
<comment type="similarity">
    <text evidence="9">Belongs to the SecE/SEC61-gamma family.</text>
</comment>
<keyword evidence="5 9" id="KW-0653">Protein transport</keyword>